<organism evidence="1 2">
    <name type="scientific">Terribacillus saccharophilus</name>
    <dbReference type="NCBI Taxonomy" id="361277"/>
    <lineage>
        <taxon>Bacteria</taxon>
        <taxon>Bacillati</taxon>
        <taxon>Bacillota</taxon>
        <taxon>Bacilli</taxon>
        <taxon>Bacillales</taxon>
        <taxon>Bacillaceae</taxon>
        <taxon>Terribacillus</taxon>
    </lineage>
</organism>
<sequence length="163" mass="18944">MDYEYLFNKQRELDTYIEDNLESAADRDDLFRKKILALQVEIGELANETRCFKFWSRKGPSEKSVILEEYVDGLHFILSVGLDKGLTYTSSPLTHNGIDQTDSFLELYRSIGAFYNEPVQETYVTLFQSFLQLGQQLGFNEASILKAYQQKNEVNHTRQDEGY</sequence>
<dbReference type="AlphaFoldDB" id="A0A268H9S6"/>
<reference evidence="1 2" key="1">
    <citation type="submission" date="2017-07" db="EMBL/GenBank/DDBJ databases">
        <title>Isolation and whole genome analysis of endospore-forming bacteria from heroin.</title>
        <authorList>
            <person name="Kalinowski J."/>
            <person name="Ahrens B."/>
            <person name="Al-Dilaimi A."/>
            <person name="Winkler A."/>
            <person name="Wibberg D."/>
            <person name="Schleenbecker U."/>
            <person name="Ruckert C."/>
            <person name="Wolfel R."/>
            <person name="Grass G."/>
        </authorList>
    </citation>
    <scope>NUCLEOTIDE SEQUENCE [LARGE SCALE GENOMIC DNA]</scope>
    <source>
        <strain evidence="1 2">7509</strain>
    </source>
</reference>
<dbReference type="Proteomes" id="UP000216475">
    <property type="component" value="Unassembled WGS sequence"/>
</dbReference>
<dbReference type="CDD" id="cd11527">
    <property type="entry name" value="NTP-PPase_dUTPase"/>
    <property type="match status" value="1"/>
</dbReference>
<evidence type="ECO:0000313" key="2">
    <source>
        <dbReference type="Proteomes" id="UP000216475"/>
    </source>
</evidence>
<dbReference type="RefSeq" id="WP_095272574.1">
    <property type="nucleotide sequence ID" value="NZ_JBIVTN010000001.1"/>
</dbReference>
<protein>
    <submittedName>
        <fullName evidence="1">dUTPase</fullName>
    </submittedName>
</protein>
<dbReference type="InterPro" id="IPR014871">
    <property type="entry name" value="dUTPase/dCTP_pyrophosphatase"/>
</dbReference>
<dbReference type="PIRSF" id="PIRSF030140">
    <property type="entry name" value="UCP030140"/>
    <property type="match status" value="1"/>
</dbReference>
<dbReference type="Gene3D" id="1.10.4010.10">
    <property type="entry name" value="Type II deoxyuridine triphosphatase"/>
    <property type="match status" value="1"/>
</dbReference>
<dbReference type="SUPFAM" id="SSF101386">
    <property type="entry name" value="all-alpha NTP pyrophosphatases"/>
    <property type="match status" value="1"/>
</dbReference>
<accession>A0A268H9S6</accession>
<dbReference type="Pfam" id="PF08761">
    <property type="entry name" value="dUTPase_2"/>
    <property type="match status" value="1"/>
</dbReference>
<gene>
    <name evidence="1" type="ORF">CHI12_15950</name>
</gene>
<comment type="caution">
    <text evidence="1">The sequence shown here is derived from an EMBL/GenBank/DDBJ whole genome shotgun (WGS) entry which is preliminary data.</text>
</comment>
<proteinExistence type="predicted"/>
<evidence type="ECO:0000313" key="1">
    <source>
        <dbReference type="EMBL" id="PAE06590.1"/>
    </source>
</evidence>
<name>A0A268H9S6_9BACI</name>
<dbReference type="EMBL" id="NPBH01000074">
    <property type="protein sequence ID" value="PAE06590.1"/>
    <property type="molecule type" value="Genomic_DNA"/>
</dbReference>
<dbReference type="InterPro" id="IPR016947">
    <property type="entry name" value="UCP030140"/>
</dbReference>